<feature type="region of interest" description="Disordered" evidence="1">
    <location>
        <begin position="130"/>
        <end position="158"/>
    </location>
</feature>
<organism evidence="2 3">
    <name type="scientific">Platanthera guangdongensis</name>
    <dbReference type="NCBI Taxonomy" id="2320717"/>
    <lineage>
        <taxon>Eukaryota</taxon>
        <taxon>Viridiplantae</taxon>
        <taxon>Streptophyta</taxon>
        <taxon>Embryophyta</taxon>
        <taxon>Tracheophyta</taxon>
        <taxon>Spermatophyta</taxon>
        <taxon>Magnoliopsida</taxon>
        <taxon>Liliopsida</taxon>
        <taxon>Asparagales</taxon>
        <taxon>Orchidaceae</taxon>
        <taxon>Orchidoideae</taxon>
        <taxon>Orchideae</taxon>
        <taxon>Orchidinae</taxon>
        <taxon>Platanthera</taxon>
    </lineage>
</organism>
<evidence type="ECO:0000313" key="2">
    <source>
        <dbReference type="EMBL" id="KAK8959282.1"/>
    </source>
</evidence>
<evidence type="ECO:0000313" key="3">
    <source>
        <dbReference type="Proteomes" id="UP001412067"/>
    </source>
</evidence>
<reference evidence="2 3" key="1">
    <citation type="journal article" date="2022" name="Nat. Plants">
        <title>Genomes of leafy and leafless Platanthera orchids illuminate the evolution of mycoheterotrophy.</title>
        <authorList>
            <person name="Li M.H."/>
            <person name="Liu K.W."/>
            <person name="Li Z."/>
            <person name="Lu H.C."/>
            <person name="Ye Q.L."/>
            <person name="Zhang D."/>
            <person name="Wang J.Y."/>
            <person name="Li Y.F."/>
            <person name="Zhong Z.M."/>
            <person name="Liu X."/>
            <person name="Yu X."/>
            <person name="Liu D.K."/>
            <person name="Tu X.D."/>
            <person name="Liu B."/>
            <person name="Hao Y."/>
            <person name="Liao X.Y."/>
            <person name="Jiang Y.T."/>
            <person name="Sun W.H."/>
            <person name="Chen J."/>
            <person name="Chen Y.Q."/>
            <person name="Ai Y."/>
            <person name="Zhai J.W."/>
            <person name="Wu S.S."/>
            <person name="Zhou Z."/>
            <person name="Hsiao Y.Y."/>
            <person name="Wu W.L."/>
            <person name="Chen Y.Y."/>
            <person name="Lin Y.F."/>
            <person name="Hsu J.L."/>
            <person name="Li C.Y."/>
            <person name="Wang Z.W."/>
            <person name="Zhao X."/>
            <person name="Zhong W.Y."/>
            <person name="Ma X.K."/>
            <person name="Ma L."/>
            <person name="Huang J."/>
            <person name="Chen G.Z."/>
            <person name="Huang M.Z."/>
            <person name="Huang L."/>
            <person name="Peng D.H."/>
            <person name="Luo Y.B."/>
            <person name="Zou S.Q."/>
            <person name="Chen S.P."/>
            <person name="Lan S."/>
            <person name="Tsai W.C."/>
            <person name="Van de Peer Y."/>
            <person name="Liu Z.J."/>
        </authorList>
    </citation>
    <scope>NUCLEOTIDE SEQUENCE [LARGE SCALE GENOMIC DNA]</scope>
    <source>
        <strain evidence="2">Lor288</strain>
    </source>
</reference>
<keyword evidence="3" id="KW-1185">Reference proteome</keyword>
<proteinExistence type="predicted"/>
<name>A0ABR2M564_9ASPA</name>
<dbReference type="EMBL" id="JBBWWR010000012">
    <property type="protein sequence ID" value="KAK8959282.1"/>
    <property type="molecule type" value="Genomic_DNA"/>
</dbReference>
<comment type="caution">
    <text evidence="2">The sequence shown here is derived from an EMBL/GenBank/DDBJ whole genome shotgun (WGS) entry which is preliminary data.</text>
</comment>
<accession>A0ABR2M564</accession>
<feature type="compositionally biased region" description="Basic and acidic residues" evidence="1">
    <location>
        <begin position="143"/>
        <end position="158"/>
    </location>
</feature>
<sequence>MYPANVGMAAFNLNQVGVHRTDNVLKSSVLIFFLIHSSRGWATVYWGRTVERGSFPILHLIGWMCPEHGTNLFNLASHSLLQAPKHLFNLLVNSSQIGARRGFPALVVANGLVTQPSAVSHCRASPLVPLDADGTHTHRTHQAGRDSEAWNPPGERKL</sequence>
<gene>
    <name evidence="2" type="ORF">KSP40_PGU021609</name>
</gene>
<protein>
    <submittedName>
        <fullName evidence="2">Uncharacterized protein</fullName>
    </submittedName>
</protein>
<dbReference type="Proteomes" id="UP001412067">
    <property type="component" value="Unassembled WGS sequence"/>
</dbReference>
<evidence type="ECO:0000256" key="1">
    <source>
        <dbReference type="SAM" id="MobiDB-lite"/>
    </source>
</evidence>